<dbReference type="RefSeq" id="WP_213412128.1">
    <property type="nucleotide sequence ID" value="NZ_BOVK01000027.1"/>
</dbReference>
<evidence type="ECO:0000313" key="2">
    <source>
        <dbReference type="Proteomes" id="UP000677918"/>
    </source>
</evidence>
<organism evidence="1 2">
    <name type="scientific">Xylanibacillus composti</name>
    <dbReference type="NCBI Taxonomy" id="1572762"/>
    <lineage>
        <taxon>Bacteria</taxon>
        <taxon>Bacillati</taxon>
        <taxon>Bacillota</taxon>
        <taxon>Bacilli</taxon>
        <taxon>Bacillales</taxon>
        <taxon>Paenibacillaceae</taxon>
        <taxon>Xylanibacillus</taxon>
    </lineage>
</organism>
<gene>
    <name evidence="1" type="ORF">XYCOK13_21470</name>
</gene>
<accession>A0A8J4H5Z9</accession>
<name>A0A8J4H5Z9_9BACL</name>
<sequence length="294" mass="32615">MRFVRETELFLTQPAVLRNYARREPRPSREANVYNRIAEQYSLLLAQTGWEERTVFADEPCACIHELDSPIQPGQLPAHFVCCYASHPLTEKINAALYMLKQLNLAGTQPVSFSDAGWLSPLIALHWADAVQQAACVVCMEQLTPYRDRQLAASGAYPLAEALALACITPDIGDWRICGYAIEQQSAEESSRGPDALVQKAVQLAKEMLSAGRASAAHTIVVPQMVDEPFVSGMRHAFPKTFLKRQAVNQGTADLWYALAELQLAKTGKSEILLVYADRKHGTGCMLLRKENAR</sequence>
<proteinExistence type="predicted"/>
<dbReference type="Proteomes" id="UP000677918">
    <property type="component" value="Unassembled WGS sequence"/>
</dbReference>
<dbReference type="AlphaFoldDB" id="A0A8J4H5Z9"/>
<comment type="caution">
    <text evidence="1">The sequence shown here is derived from an EMBL/GenBank/DDBJ whole genome shotgun (WGS) entry which is preliminary data.</text>
</comment>
<dbReference type="EMBL" id="BOVK01000027">
    <property type="protein sequence ID" value="GIQ69323.1"/>
    <property type="molecule type" value="Genomic_DNA"/>
</dbReference>
<keyword evidence="2" id="KW-1185">Reference proteome</keyword>
<evidence type="ECO:0000313" key="1">
    <source>
        <dbReference type="EMBL" id="GIQ69323.1"/>
    </source>
</evidence>
<protein>
    <submittedName>
        <fullName evidence="1">Uncharacterized protein</fullName>
    </submittedName>
</protein>
<reference evidence="1" key="1">
    <citation type="submission" date="2021-04" db="EMBL/GenBank/DDBJ databases">
        <title>Draft genome sequence of Xylanibacillus composti strain K13.</title>
        <authorList>
            <person name="Uke A."/>
            <person name="Chhe C."/>
            <person name="Baramee S."/>
            <person name="Kosugi A."/>
        </authorList>
    </citation>
    <scope>NUCLEOTIDE SEQUENCE</scope>
    <source>
        <strain evidence="1">K13</strain>
    </source>
</reference>